<evidence type="ECO:0000259" key="3">
    <source>
        <dbReference type="Pfam" id="PF14432"/>
    </source>
</evidence>
<name>A0ABP0U592_9BRYO</name>
<keyword evidence="1" id="KW-0677">Repeat</keyword>
<dbReference type="InterPro" id="IPR011990">
    <property type="entry name" value="TPR-like_helical_dom_sf"/>
</dbReference>
<keyword evidence="5" id="KW-1185">Reference proteome</keyword>
<gene>
    <name evidence="4" type="ORF">CSSPTR1EN2_LOCUS11505</name>
</gene>
<feature type="repeat" description="PPR" evidence="2">
    <location>
        <begin position="403"/>
        <end position="437"/>
    </location>
</feature>
<dbReference type="Pfam" id="PF20431">
    <property type="entry name" value="E_motif"/>
    <property type="match status" value="1"/>
</dbReference>
<feature type="repeat" description="PPR" evidence="2">
    <location>
        <begin position="337"/>
        <end position="371"/>
    </location>
</feature>
<evidence type="ECO:0000256" key="2">
    <source>
        <dbReference type="PROSITE-ProRule" id="PRU00708"/>
    </source>
</evidence>
<feature type="domain" description="DYW" evidence="3">
    <location>
        <begin position="684"/>
        <end position="776"/>
    </location>
</feature>
<evidence type="ECO:0000313" key="5">
    <source>
        <dbReference type="Proteomes" id="UP001497512"/>
    </source>
</evidence>
<feature type="repeat" description="PPR" evidence="2">
    <location>
        <begin position="130"/>
        <end position="164"/>
    </location>
</feature>
<dbReference type="PROSITE" id="PS51375">
    <property type="entry name" value="PPR"/>
    <property type="match status" value="6"/>
</dbReference>
<organism evidence="4 5">
    <name type="scientific">Sphagnum troendelagicum</name>
    <dbReference type="NCBI Taxonomy" id="128251"/>
    <lineage>
        <taxon>Eukaryota</taxon>
        <taxon>Viridiplantae</taxon>
        <taxon>Streptophyta</taxon>
        <taxon>Embryophyta</taxon>
        <taxon>Bryophyta</taxon>
        <taxon>Sphagnophytina</taxon>
        <taxon>Sphagnopsida</taxon>
        <taxon>Sphagnales</taxon>
        <taxon>Sphagnaceae</taxon>
        <taxon>Sphagnum</taxon>
    </lineage>
</organism>
<reference evidence="4" key="1">
    <citation type="submission" date="2024-02" db="EMBL/GenBank/DDBJ databases">
        <authorList>
            <consortium name="ELIXIR-Norway"/>
            <consortium name="Elixir Norway"/>
        </authorList>
    </citation>
    <scope>NUCLEOTIDE SEQUENCE</scope>
</reference>
<dbReference type="InterPro" id="IPR032867">
    <property type="entry name" value="DYW_dom"/>
</dbReference>
<dbReference type="EMBL" id="OZ019911">
    <property type="protein sequence ID" value="CAK9212975.1"/>
    <property type="molecule type" value="Genomic_DNA"/>
</dbReference>
<dbReference type="Pfam" id="PF14432">
    <property type="entry name" value="DYW_deaminase"/>
    <property type="match status" value="1"/>
</dbReference>
<sequence length="776" mass="86459">MAMGELTPTVRRLGFPLLGSGQCHRALAGLVGDLPATAATSTTTTSLVGDLQTATTSLSQGQKRVIEKLWQEFFLDPSQWWDHRSEKGNARYPDFKHKKTQEALWLNNKLNPPWVEAELAAMPTGTVQANIFQWNIKLKKYAKAGQFAKTMELYQQMQQEGMTSDNFTFVRVLNACASLQALEEGALEDGQRLHGDVIKSGCESVVYVANSLIDMYAKCGSIEDACKVFHNMPAHDLVSWNVMILGHVKCGQGQKALDLFQQMQHEGLQPDTASFVGLLNACASLRGLEEGRRIHTYIMQTNCESNIYVSSSLVDMYGKCGSIEDAWRIVQSGYESNVFVCNSLIDMYAKCGSIEDAWKVFNKMLTRDVVSWSAMIGGHVKCGQGHRALEISQQMQHEGVQPDPVTFVGMLNACASVAALEEGRHIHEQIIQHGCEFDVFVGSSLIDMYGKCGSVEDARRVFDNMPTRNVVSWNAMLGGYSLHGHGKQALELFEQMCQEGVEMDRITFVLLLSACSHAGLVNEGLCYFESMGSVYSIPATMEHYASIVDLLGRSDRLHEAEDLVKMMSWDPDAAVWIALLGACRVHSNVEMGEYIAKQLVELNPGNAAGYVLLSNIYTAAGKWDQSAAVLQLKLDRGVKKQAAHTWIEVNNQVHRFVVDDQQHPQLAEIHAELQRLSQQMNDIGYVPDTKFVLHDIEEEEKVLHLCHHSEKLAIGFGLISTPPGTPLRIFKNLRVCGDCHTATKFITKLVGRRIIIRDAKRFHHFENGECSCGDYW</sequence>
<dbReference type="Proteomes" id="UP001497512">
    <property type="component" value="Chromosome 19"/>
</dbReference>
<evidence type="ECO:0000256" key="1">
    <source>
        <dbReference type="ARBA" id="ARBA00022737"/>
    </source>
</evidence>
<dbReference type="InterPro" id="IPR046960">
    <property type="entry name" value="PPR_At4g14850-like_plant"/>
</dbReference>
<feature type="repeat" description="PPR" evidence="2">
    <location>
        <begin position="236"/>
        <end position="270"/>
    </location>
</feature>
<evidence type="ECO:0000313" key="4">
    <source>
        <dbReference type="EMBL" id="CAK9212975.1"/>
    </source>
</evidence>
<dbReference type="Pfam" id="PF01535">
    <property type="entry name" value="PPR"/>
    <property type="match status" value="3"/>
</dbReference>
<dbReference type="InterPro" id="IPR002885">
    <property type="entry name" value="PPR_rpt"/>
</dbReference>
<proteinExistence type="predicted"/>
<feature type="repeat" description="PPR" evidence="2">
    <location>
        <begin position="469"/>
        <end position="503"/>
    </location>
</feature>
<dbReference type="SUPFAM" id="SSF48452">
    <property type="entry name" value="TPR-like"/>
    <property type="match status" value="2"/>
</dbReference>
<feature type="repeat" description="PPR" evidence="2">
    <location>
        <begin position="438"/>
        <end position="468"/>
    </location>
</feature>
<protein>
    <recommendedName>
        <fullName evidence="3">DYW domain-containing protein</fullName>
    </recommendedName>
</protein>
<dbReference type="InterPro" id="IPR046848">
    <property type="entry name" value="E_motif"/>
</dbReference>
<dbReference type="Pfam" id="PF13041">
    <property type="entry name" value="PPR_2"/>
    <property type="match status" value="3"/>
</dbReference>
<accession>A0ABP0U592</accession>
<dbReference type="PANTHER" id="PTHR47926">
    <property type="entry name" value="PENTATRICOPEPTIDE REPEAT-CONTAINING PROTEIN"/>
    <property type="match status" value="1"/>
</dbReference>
<dbReference type="Gene3D" id="1.25.40.10">
    <property type="entry name" value="Tetratricopeptide repeat domain"/>
    <property type="match status" value="4"/>
</dbReference>
<dbReference type="NCBIfam" id="TIGR00756">
    <property type="entry name" value="PPR"/>
    <property type="match status" value="6"/>
</dbReference>